<protein>
    <submittedName>
        <fullName evidence="2">RNA-directed DNA polymerase from transposon X-element</fullName>
    </submittedName>
</protein>
<keyword evidence="2" id="KW-0548">Nucleotidyltransferase</keyword>
<evidence type="ECO:0000313" key="2">
    <source>
        <dbReference type="EMBL" id="CAB3990144.1"/>
    </source>
</evidence>
<name>A0A7D9HT10_PARCT</name>
<proteinExistence type="predicted"/>
<feature type="region of interest" description="Disordered" evidence="1">
    <location>
        <begin position="1101"/>
        <end position="1134"/>
    </location>
</feature>
<gene>
    <name evidence="2" type="ORF">PACLA_8A028899</name>
</gene>
<dbReference type="EMBL" id="CACRXK020001609">
    <property type="protein sequence ID" value="CAB3990144.1"/>
    <property type="molecule type" value="Genomic_DNA"/>
</dbReference>
<reference evidence="2" key="1">
    <citation type="submission" date="2020-04" db="EMBL/GenBank/DDBJ databases">
        <authorList>
            <person name="Alioto T."/>
            <person name="Alioto T."/>
            <person name="Gomez Garrido J."/>
        </authorList>
    </citation>
    <scope>NUCLEOTIDE SEQUENCE</scope>
    <source>
        <strain evidence="2">A484AB</strain>
    </source>
</reference>
<feature type="compositionally biased region" description="Polar residues" evidence="1">
    <location>
        <begin position="1111"/>
        <end position="1134"/>
    </location>
</feature>
<dbReference type="GO" id="GO:0003964">
    <property type="term" value="F:RNA-directed DNA polymerase activity"/>
    <property type="evidence" value="ECO:0007669"/>
    <property type="project" value="UniProtKB-KW"/>
</dbReference>
<accession>A0A7D9HT10</accession>
<evidence type="ECO:0000313" key="3">
    <source>
        <dbReference type="Proteomes" id="UP001152795"/>
    </source>
</evidence>
<evidence type="ECO:0000256" key="1">
    <source>
        <dbReference type="SAM" id="MobiDB-lite"/>
    </source>
</evidence>
<keyword evidence="2" id="KW-0808">Transferase</keyword>
<keyword evidence="3" id="KW-1185">Reference proteome</keyword>
<sequence>MTVRGRTIQNEFNSAISLKHIRVSLCNRTVSETHAFLNEKILSTTSESSRVRLGSISCLLDELLVFGCMEFHVAFDHYSSKNTTLNCANERNCKKQFKVLVLSKSGLPVAFLDCGEKQYLLLLERPLDNILLLQCLDDIIYDSTGKAHETLFPNHTLCSSVPHLMKLLSSSRDRAIVMFILSSIFSARALRIAFGFREHIVNKAVEDIQSFVEELENQQHFISNQAENLLSQTVSRLEEEINSSDRRPNKRVLEDSEDDMEFEINNKRARLQHLKTNKVAVKERMARRLFHKWKRSLRSQRGKGQGRYRIDRGAESAINDILYEQSKAHNRRWGDEGTNYVEHEGRIHGKQMRKIANRYLKKMGKPLVKSIATCRSWGRCRNTRYRQAKMHRGRNLWSFLRPQKNLHTRHINVHYNRAHVKNYTKAVFSDNVLKKYVCRRAMDDKAYVRCGTSEGFSRPIHAPVQLTNSSDGMLPSSDYPDTVGYVSPGVILMINDMKQVENAAKNGTAFVPTDVSVSVTCKPKRVYPSSTTNWANDMVSVRLSFRDEHEVSMEEIPEISGVPENKVPFIISLRDSLLQFRLMSIPTDYKRVNEGGDHLAREKLRTDILLKRIDEILAALKYEESLKSQELDKLFNGLKELQTALQKLALKLSDGDWKIDNDYDEICQQALGIQEFLESKGFLNHRPIDIQTTDAGPGVSCHERMTQVRMAEYFMINSLDLQARFHYAPHDSSSHIAEKVMRSLNECLGGRSIPIKYKKSVYEDLDSSNLPELTSEMLDQLQKEREIDASKDCAEAVKRRCDGKPCMGTTIKSRVPWYDVHRKFFFDEDFMAKCAQASSAAVLEKCAGKEYYKFVLGFFEEHYILYDNGFEGIRDGCIKVQGRSCNFHSNIENHLVINQGWRGSHVRRVQPPAPDYERQDGFHYSVPTQITGNMSVNCKREVDDYNPRKNLEKLLASCGTPSLKVEESVSDDGSVVAKVTDTNNTLGKALEQVDEFVTKYTGPDLESVVVQEIRRKTGMRVKSEVSRMLNADVKAAEKAKLFLDFDWDKLIRENTLQKLYVSQLDLYLKHAGYTDSDLHVKGFTKDKKIEVIKRHYYNQEHPKAKRAPAVKSSQRFSGTNSKPAQTENTTSVRQTQSATCHVSLPPISPANANPTANVLINVPPWGGSVNIPLYGIRTLINTCPIDNFLVILYSQHKTNPAFGLELTQSTEAYASVLMKVFDSFDNGNFGEGKFWWLQQFGGRFDFRNNARIDVWGNEEDLFVSRLSRSFQSCFRSHCSSPHCPSPHLDVNSTGICLR</sequence>
<comment type="caution">
    <text evidence="2">The sequence shown here is derived from an EMBL/GenBank/DDBJ whole genome shotgun (WGS) entry which is preliminary data.</text>
</comment>
<organism evidence="2 3">
    <name type="scientific">Paramuricea clavata</name>
    <name type="common">Red gorgonian</name>
    <name type="synonym">Violescent sea-whip</name>
    <dbReference type="NCBI Taxonomy" id="317549"/>
    <lineage>
        <taxon>Eukaryota</taxon>
        <taxon>Metazoa</taxon>
        <taxon>Cnidaria</taxon>
        <taxon>Anthozoa</taxon>
        <taxon>Octocorallia</taxon>
        <taxon>Malacalcyonacea</taxon>
        <taxon>Plexauridae</taxon>
        <taxon>Paramuricea</taxon>
    </lineage>
</organism>
<dbReference type="Proteomes" id="UP001152795">
    <property type="component" value="Unassembled WGS sequence"/>
</dbReference>
<dbReference type="OrthoDB" id="6090131at2759"/>
<keyword evidence="2" id="KW-0695">RNA-directed DNA polymerase</keyword>